<dbReference type="EMBL" id="JACJLV010000002">
    <property type="protein sequence ID" value="MBM6825659.1"/>
    <property type="molecule type" value="Genomic_DNA"/>
</dbReference>
<reference evidence="2" key="1">
    <citation type="submission" date="2020-08" db="EMBL/GenBank/DDBJ databases">
        <authorList>
            <person name="Cejkova D."/>
            <person name="Kubasova T."/>
            <person name="Jahodarova E."/>
            <person name="Rychlik I."/>
        </authorList>
    </citation>
    <scope>NUCLEOTIDE SEQUENCE</scope>
    <source>
        <strain evidence="2">An420c</strain>
    </source>
</reference>
<dbReference type="Pfam" id="PF10688">
    <property type="entry name" value="Imp-YgjV"/>
    <property type="match status" value="1"/>
</dbReference>
<feature type="transmembrane region" description="Helical" evidence="1">
    <location>
        <begin position="35"/>
        <end position="62"/>
    </location>
</feature>
<dbReference type="RefSeq" id="WP_204907730.1">
    <property type="nucleotide sequence ID" value="NZ_JACJLV010000002.1"/>
</dbReference>
<keyword evidence="3" id="KW-1185">Reference proteome</keyword>
<comment type="caution">
    <text evidence="2">The sequence shown here is derived from an EMBL/GenBank/DDBJ whole genome shotgun (WGS) entry which is preliminary data.</text>
</comment>
<name>A0A938X148_9CLOT</name>
<dbReference type="Proteomes" id="UP000713880">
    <property type="component" value="Unassembled WGS sequence"/>
</dbReference>
<proteinExistence type="predicted"/>
<reference evidence="2" key="2">
    <citation type="journal article" date="2021" name="Sci. Rep.">
        <title>The distribution of antibiotic resistance genes in chicken gut microbiota commensals.</title>
        <authorList>
            <person name="Juricova H."/>
            <person name="Matiasovicova J."/>
            <person name="Kubasova T."/>
            <person name="Cejkova D."/>
            <person name="Rychlik I."/>
        </authorList>
    </citation>
    <scope>NUCLEOTIDE SEQUENCE</scope>
    <source>
        <strain evidence="2">An420c</strain>
    </source>
</reference>
<dbReference type="AlphaFoldDB" id="A0A938X148"/>
<gene>
    <name evidence="2" type="ORF">H6A13_00870</name>
</gene>
<evidence type="ECO:0000313" key="3">
    <source>
        <dbReference type="Proteomes" id="UP000713880"/>
    </source>
</evidence>
<accession>A0A938X148</accession>
<organism evidence="2 3">
    <name type="scientific">Mordavella massiliensis</name>
    <dbReference type="NCBI Taxonomy" id="1871024"/>
    <lineage>
        <taxon>Bacteria</taxon>
        <taxon>Bacillati</taxon>
        <taxon>Bacillota</taxon>
        <taxon>Clostridia</taxon>
        <taxon>Eubacteriales</taxon>
        <taxon>Clostridiaceae</taxon>
        <taxon>Mordavella</taxon>
    </lineage>
</organism>
<protein>
    <submittedName>
        <fullName evidence="2">YgjV family protein</fullName>
    </submittedName>
</protein>
<feature type="transmembrane region" description="Helical" evidence="1">
    <location>
        <begin position="122"/>
        <end position="140"/>
    </location>
</feature>
<keyword evidence="1" id="KW-1133">Transmembrane helix</keyword>
<keyword evidence="1" id="KW-0812">Transmembrane</keyword>
<feature type="transmembrane region" description="Helical" evidence="1">
    <location>
        <begin position="146"/>
        <end position="164"/>
    </location>
</feature>
<feature type="transmembrane region" description="Helical" evidence="1">
    <location>
        <begin position="74"/>
        <end position="91"/>
    </location>
</feature>
<evidence type="ECO:0000313" key="2">
    <source>
        <dbReference type="EMBL" id="MBM6825659.1"/>
    </source>
</evidence>
<keyword evidence="1" id="KW-0472">Membrane</keyword>
<evidence type="ECO:0000256" key="1">
    <source>
        <dbReference type="SAM" id="Phobius"/>
    </source>
</evidence>
<dbReference type="InterPro" id="IPR019629">
    <property type="entry name" value="Uncharacterised_HI1736/YgjV"/>
</dbReference>
<sequence>MNHIILGNIISFAAAVMLLLGCCTTDTRKIYTYQIAENGILCLSSVVFGSYSGLVTLSLAIFRNVLIMENKYTRNWMIGLSIVITAGGVLLNTKGLAGLFPVLATLIWTVANYYFRDVFCVKIFLLINIALWTIYFFVIWDFSSGIAQVVMGILCVISLYRISARRVRES</sequence>